<keyword evidence="3" id="KW-1185">Reference proteome</keyword>
<gene>
    <name evidence="2" type="ORF">AWZ03_010338</name>
</gene>
<dbReference type="EMBL" id="LSRL02000167">
    <property type="protein sequence ID" value="TDG43244.1"/>
    <property type="molecule type" value="Genomic_DNA"/>
</dbReference>
<dbReference type="OMA" id="RITMYDE"/>
<evidence type="ECO:0000313" key="2">
    <source>
        <dbReference type="EMBL" id="TDG43244.1"/>
    </source>
</evidence>
<sequence>MNCQGQHNEIGSTRYTSSSNEIPNKSSERNVNDACRSFSSGDLNAELGQPNIREFATNLDEVAEASALQDLQTVQNELINAEDSEEELETELARRIESIIKRCDSADGEKTTLGRLVGVEFDEQPKVNLNFGFKADFDKFEFHDEGNSILLAQNNEGNDVEALGNTDDSQQLGKIVSSEVNTASMDNRITMYDESPFMDINDPSSDPSAQLPKSTNEFTEASRRIGELHAAMLKVVNRSESLKQMSNEVKALSLGKGEDSNRLDNSKPIQRVNIEDDFIPAYKPFQTIEVPVAGAESNETPEATDEEPSMSMVKIDREAKPDVRAEGAENGERAENSESNEVAVNKSGKTVIDTNMNDPQSKQIMRYALLRALQRLEDGTGYFSAKIIITDP</sequence>
<reference evidence="2 3" key="1">
    <citation type="journal article" date="2019" name="J. Hered.">
        <title>An Improved Genome Assembly for Drosophila navojoa, the Basal Species in the mojavensis Cluster.</title>
        <authorList>
            <person name="Vanderlinde T."/>
            <person name="Dupim E.G."/>
            <person name="Nazario-Yepiz N.O."/>
            <person name="Carvalho A.B."/>
        </authorList>
    </citation>
    <scope>NUCLEOTIDE SEQUENCE [LARGE SCALE GENOMIC DNA]</scope>
    <source>
        <strain evidence="2">Navoj_Jal97</strain>
        <tissue evidence="2">Whole organism</tissue>
    </source>
</reference>
<name>A0A484B3K4_DRONA</name>
<evidence type="ECO:0000313" key="3">
    <source>
        <dbReference type="Proteomes" id="UP000295192"/>
    </source>
</evidence>
<feature type="compositionally biased region" description="Basic and acidic residues" evidence="1">
    <location>
        <begin position="314"/>
        <end position="336"/>
    </location>
</feature>
<dbReference type="Proteomes" id="UP000295192">
    <property type="component" value="Unassembled WGS sequence"/>
</dbReference>
<comment type="caution">
    <text evidence="2">The sequence shown here is derived from an EMBL/GenBank/DDBJ whole genome shotgun (WGS) entry which is preliminary data.</text>
</comment>
<accession>A0A484B3K4</accession>
<dbReference type="AlphaFoldDB" id="A0A484B3K4"/>
<evidence type="ECO:0000256" key="1">
    <source>
        <dbReference type="SAM" id="MobiDB-lite"/>
    </source>
</evidence>
<feature type="compositionally biased region" description="Polar residues" evidence="1">
    <location>
        <begin position="1"/>
        <end position="25"/>
    </location>
</feature>
<proteinExistence type="predicted"/>
<protein>
    <submittedName>
        <fullName evidence="2">Uncharacterized protein</fullName>
    </submittedName>
</protein>
<organism evidence="2 3">
    <name type="scientific">Drosophila navojoa</name>
    <name type="common">Fruit fly</name>
    <dbReference type="NCBI Taxonomy" id="7232"/>
    <lineage>
        <taxon>Eukaryota</taxon>
        <taxon>Metazoa</taxon>
        <taxon>Ecdysozoa</taxon>
        <taxon>Arthropoda</taxon>
        <taxon>Hexapoda</taxon>
        <taxon>Insecta</taxon>
        <taxon>Pterygota</taxon>
        <taxon>Neoptera</taxon>
        <taxon>Endopterygota</taxon>
        <taxon>Diptera</taxon>
        <taxon>Brachycera</taxon>
        <taxon>Muscomorpha</taxon>
        <taxon>Ephydroidea</taxon>
        <taxon>Drosophilidae</taxon>
        <taxon>Drosophila</taxon>
    </lineage>
</organism>
<feature type="region of interest" description="Disordered" evidence="1">
    <location>
        <begin position="294"/>
        <end position="357"/>
    </location>
</feature>
<feature type="region of interest" description="Disordered" evidence="1">
    <location>
        <begin position="1"/>
        <end position="43"/>
    </location>
</feature>